<sequence>LKSISENSPFNSIPGILTLINSIISVSGSFSEKWSGKEINEICNLNYAPLIASQSTGKVTLIGTSITQSEGTGIYVSGGAQLSIDSTSSLDSNGERVGSLLSGMQTHVVCSGIDASGYSITTSIDINSNALPSYQKNQETWVFADSSKGCNSIIRTPVINIYGRIVPQATSGILQINVDESGSRTVKAIVTGNNLNPCDRILLLEVKNQHGQTILSQNLNESSAFKSSFVNSQHIHKSNAADAQWEGINKFSLEFPSTSFSNTTSQSKYSFRVIEFGKGSQSGWVDASLLIDEVSSPIEEEKKETETSGMSNIVIIGISIA</sequence>
<reference evidence="1 2" key="1">
    <citation type="submission" date="2019-03" db="EMBL/GenBank/DDBJ databases">
        <title>Single cell metagenomics reveals metabolic interactions within the superorganism composed of flagellate Streblomastix strix and complex community of Bacteroidetes bacteria on its surface.</title>
        <authorList>
            <person name="Treitli S.C."/>
            <person name="Kolisko M."/>
            <person name="Husnik F."/>
            <person name="Keeling P."/>
            <person name="Hampl V."/>
        </authorList>
    </citation>
    <scope>NUCLEOTIDE SEQUENCE [LARGE SCALE GENOMIC DNA]</scope>
    <source>
        <strain evidence="1">ST1C</strain>
    </source>
</reference>
<evidence type="ECO:0000313" key="1">
    <source>
        <dbReference type="EMBL" id="KAA6362935.1"/>
    </source>
</evidence>
<evidence type="ECO:0000313" key="2">
    <source>
        <dbReference type="Proteomes" id="UP000324800"/>
    </source>
</evidence>
<accession>A0A5J4TZR9</accession>
<protein>
    <submittedName>
        <fullName evidence="1">Uncharacterized protein</fullName>
    </submittedName>
</protein>
<dbReference type="Proteomes" id="UP000324800">
    <property type="component" value="Unassembled WGS sequence"/>
</dbReference>
<proteinExistence type="predicted"/>
<feature type="non-terminal residue" evidence="1">
    <location>
        <position position="321"/>
    </location>
</feature>
<organism evidence="1 2">
    <name type="scientific">Streblomastix strix</name>
    <dbReference type="NCBI Taxonomy" id="222440"/>
    <lineage>
        <taxon>Eukaryota</taxon>
        <taxon>Metamonada</taxon>
        <taxon>Preaxostyla</taxon>
        <taxon>Oxymonadida</taxon>
        <taxon>Streblomastigidae</taxon>
        <taxon>Streblomastix</taxon>
    </lineage>
</organism>
<gene>
    <name evidence="1" type="ORF">EZS28_041538</name>
</gene>
<comment type="caution">
    <text evidence="1">The sequence shown here is derived from an EMBL/GenBank/DDBJ whole genome shotgun (WGS) entry which is preliminary data.</text>
</comment>
<name>A0A5J4TZR9_9EUKA</name>
<dbReference type="EMBL" id="SNRW01023536">
    <property type="protein sequence ID" value="KAA6362935.1"/>
    <property type="molecule type" value="Genomic_DNA"/>
</dbReference>
<dbReference type="AlphaFoldDB" id="A0A5J4TZR9"/>
<feature type="non-terminal residue" evidence="1">
    <location>
        <position position="1"/>
    </location>
</feature>